<sequence>MVEQLHHHSAHMAGTSVSLKLIATGMHRLKCQCNLCIYISPPVVHWCWTRKLEYSYIPSKSIPSLTQSLKNASVIWTLASAKEQSNTSPHSSTHYNQSYSLLPTSQSCTPTC</sequence>
<organism evidence="1">
    <name type="scientific">Opuntia streptacantha</name>
    <name type="common">Prickly pear cactus</name>
    <name type="synonym">Opuntia cardona</name>
    <dbReference type="NCBI Taxonomy" id="393608"/>
    <lineage>
        <taxon>Eukaryota</taxon>
        <taxon>Viridiplantae</taxon>
        <taxon>Streptophyta</taxon>
        <taxon>Embryophyta</taxon>
        <taxon>Tracheophyta</taxon>
        <taxon>Spermatophyta</taxon>
        <taxon>Magnoliopsida</taxon>
        <taxon>eudicotyledons</taxon>
        <taxon>Gunneridae</taxon>
        <taxon>Pentapetalae</taxon>
        <taxon>Caryophyllales</taxon>
        <taxon>Cactineae</taxon>
        <taxon>Cactaceae</taxon>
        <taxon>Opuntioideae</taxon>
        <taxon>Opuntia</taxon>
    </lineage>
</organism>
<proteinExistence type="predicted"/>
<dbReference type="EMBL" id="GISG01070708">
    <property type="protein sequence ID" value="MBA4629740.1"/>
    <property type="molecule type" value="Transcribed_RNA"/>
</dbReference>
<protein>
    <submittedName>
        <fullName evidence="1">Uncharacterized protein</fullName>
    </submittedName>
</protein>
<dbReference type="AlphaFoldDB" id="A0A7C9CYN7"/>
<reference evidence="1" key="1">
    <citation type="journal article" date="2013" name="J. Plant Res.">
        <title>Effect of fungi and light on seed germination of three Opuntia species from semiarid lands of central Mexico.</title>
        <authorList>
            <person name="Delgado-Sanchez P."/>
            <person name="Jimenez-Bremont J.F."/>
            <person name="Guerrero-Gonzalez Mde L."/>
            <person name="Flores J."/>
        </authorList>
    </citation>
    <scope>NUCLEOTIDE SEQUENCE</scope>
    <source>
        <tissue evidence="1">Cladode</tissue>
    </source>
</reference>
<accession>A0A7C9CYN7</accession>
<name>A0A7C9CYN7_OPUST</name>
<evidence type="ECO:0000313" key="1">
    <source>
        <dbReference type="EMBL" id="MBA4629740.1"/>
    </source>
</evidence>
<reference evidence="1" key="2">
    <citation type="submission" date="2020-07" db="EMBL/GenBank/DDBJ databases">
        <authorList>
            <person name="Vera ALvarez R."/>
            <person name="Arias-Moreno D.M."/>
            <person name="Jimenez-Jacinto V."/>
            <person name="Jimenez-Bremont J.F."/>
            <person name="Swaminathan K."/>
            <person name="Moose S.P."/>
            <person name="Guerrero-Gonzalez M.L."/>
            <person name="Marino-Ramirez L."/>
            <person name="Landsman D."/>
            <person name="Rodriguez-Kessler M."/>
            <person name="Delgado-Sanchez P."/>
        </authorList>
    </citation>
    <scope>NUCLEOTIDE SEQUENCE</scope>
    <source>
        <tissue evidence="1">Cladode</tissue>
    </source>
</reference>